<evidence type="ECO:0000259" key="2">
    <source>
        <dbReference type="Pfam" id="PF07632"/>
    </source>
</evidence>
<dbReference type="InterPro" id="IPR036452">
    <property type="entry name" value="Ribo_hydro-like"/>
</dbReference>
<sequence length="465" mass="51769">MNKICLLFLLFYGITSFGQAQNTGSRPRVFVFTDVNNEPDDEESLVRFLVYSNEYDIEGLVAHTSCWLKKGIREDLIRKQVAAYGLVRPNLAKHASGFPTQQALEAVISSGQPEYGMAATGKGKSTPGSRLLIKAAQKQDNRPLWVLLWGGANTLAQALQDAREELSAAELNQLIAKLRVYSISDQDDAGAWLRQEFPALFYIADPSKQDHLSYYASTWNGISGDQENNTGVNYFFNLVDNSWLEQNISKNHGPLGALYPPLTVIMEGDTPSFLGLINNGLGWAESPAFGGWGGRYHLYQPHGETRPLWTSNLLSRDTFEYEPGKKFTSNGTTIWRWRDHFQYDFAARMDWCVADSYKKANHNPNLVVNNDQTKKVLYINASGRKKITLSAAGTKDPDGQPVNLKWWIYPEAGTVQNATLTITQGETTEVDLSGVKGSGTVHVILQGNDNGSPNLYAYRRVVITL</sequence>
<dbReference type="GO" id="GO:0016799">
    <property type="term" value="F:hydrolase activity, hydrolyzing N-glycosyl compounds"/>
    <property type="evidence" value="ECO:0007669"/>
    <property type="project" value="InterPro"/>
</dbReference>
<feature type="chain" id="PRO_5028839710" evidence="1">
    <location>
        <begin position="21"/>
        <end position="465"/>
    </location>
</feature>
<feature type="signal peptide" evidence="1">
    <location>
        <begin position="1"/>
        <end position="20"/>
    </location>
</feature>
<keyword evidence="5" id="KW-1185">Reference proteome</keyword>
<evidence type="ECO:0000313" key="4">
    <source>
        <dbReference type="EMBL" id="QNF34756.1"/>
    </source>
</evidence>
<name>A0A7G7GC72_9BACT</name>
<dbReference type="Pfam" id="PF21027">
    <property type="entry name" value="Sde0182_C"/>
    <property type="match status" value="1"/>
</dbReference>
<protein>
    <submittedName>
        <fullName evidence="4">DUF1593 domain-containing protein</fullName>
    </submittedName>
</protein>
<dbReference type="Proteomes" id="UP000515237">
    <property type="component" value="Chromosome"/>
</dbReference>
<evidence type="ECO:0000313" key="5">
    <source>
        <dbReference type="Proteomes" id="UP000515237"/>
    </source>
</evidence>
<dbReference type="SUPFAM" id="SSF53590">
    <property type="entry name" value="Nucleoside hydrolase"/>
    <property type="match status" value="1"/>
</dbReference>
<dbReference type="InterPro" id="IPR048527">
    <property type="entry name" value="Sde182_C"/>
</dbReference>
<dbReference type="Gene3D" id="3.90.245.10">
    <property type="entry name" value="Ribonucleoside hydrolase-like"/>
    <property type="match status" value="1"/>
</dbReference>
<dbReference type="KEGG" id="aswu:HUW51_19220"/>
<evidence type="ECO:0000259" key="3">
    <source>
        <dbReference type="Pfam" id="PF21027"/>
    </source>
</evidence>
<accession>A0A7G7GC72</accession>
<dbReference type="AlphaFoldDB" id="A0A7G7GC72"/>
<reference evidence="4 5" key="1">
    <citation type="journal article" date="2018" name="Int. J. Syst. Evol. Microbiol.">
        <title>Adhaeribacter swui sp. nov., isolated from wet mud.</title>
        <authorList>
            <person name="Kim D.U."/>
            <person name="Kim K.W."/>
            <person name="Kang M.S."/>
            <person name="Kim J.Y."/>
            <person name="Jang J.H."/>
            <person name="Kim M.K."/>
        </authorList>
    </citation>
    <scope>NUCLEOTIDE SEQUENCE [LARGE SCALE GENOMIC DNA]</scope>
    <source>
        <strain evidence="4 5">KCTC 52873</strain>
    </source>
</reference>
<evidence type="ECO:0000256" key="1">
    <source>
        <dbReference type="SAM" id="SignalP"/>
    </source>
</evidence>
<dbReference type="RefSeq" id="WP_185271250.1">
    <property type="nucleotide sequence ID" value="NZ_CP055156.1"/>
</dbReference>
<dbReference type="EMBL" id="CP055156">
    <property type="protein sequence ID" value="QNF34756.1"/>
    <property type="molecule type" value="Genomic_DNA"/>
</dbReference>
<dbReference type="InterPro" id="IPR011483">
    <property type="entry name" value="Sde182_NH-like"/>
</dbReference>
<feature type="domain" description="Cellulose-binding Sde182 nucleoside hydrolase-like" evidence="2">
    <location>
        <begin position="28"/>
        <end position="296"/>
    </location>
</feature>
<dbReference type="Pfam" id="PF07632">
    <property type="entry name" value="Sde182_NH-like"/>
    <property type="match status" value="1"/>
</dbReference>
<feature type="domain" description="Cellulose-binding Sde182 C-terminal" evidence="3">
    <location>
        <begin position="386"/>
        <end position="464"/>
    </location>
</feature>
<dbReference type="Gene3D" id="2.60.40.10">
    <property type="entry name" value="Immunoglobulins"/>
    <property type="match status" value="1"/>
</dbReference>
<keyword evidence="1" id="KW-0732">Signal</keyword>
<organism evidence="4 5">
    <name type="scientific">Adhaeribacter swui</name>
    <dbReference type="NCBI Taxonomy" id="2086471"/>
    <lineage>
        <taxon>Bacteria</taxon>
        <taxon>Pseudomonadati</taxon>
        <taxon>Bacteroidota</taxon>
        <taxon>Cytophagia</taxon>
        <taxon>Cytophagales</taxon>
        <taxon>Hymenobacteraceae</taxon>
        <taxon>Adhaeribacter</taxon>
    </lineage>
</organism>
<proteinExistence type="predicted"/>
<dbReference type="InterPro" id="IPR013783">
    <property type="entry name" value="Ig-like_fold"/>
</dbReference>
<gene>
    <name evidence="4" type="ORF">HUW51_19220</name>
</gene>